<sequence length="343" mass="39172">MSLGFFVIVDNNNRSHLVGQALMNDKTDNLLTKFPDASSYLNRALFGEKERWALCHTSKIFTAGMQSTQRVEGQNGIIKNSVNSSTTLINLVKYINEQIDRTSTFVKYKNWIHSITVDAPATLVKELISTTKVELLHEVWKYVDEKQIKQESQTRLHPFIIGLNDSLHSETSIHTEQYFPNSSFHLPTILFNKTHSKVNYRKAYVTINRLSKKAIQAGLDTSSSAIQELEDFMNGFITKHAPKKKDEKNKRQHNDENETTSDYSSSDEDFIAIENLVVHSKRGAPRKKRIKSSHELESKNSSSANSQTSKIRKPTQCQQYQNTGHNKAGCEAWHKRQGISYSY</sequence>
<dbReference type="EMBL" id="QKWP01001569">
    <property type="protein sequence ID" value="RIB07994.1"/>
    <property type="molecule type" value="Genomic_DNA"/>
</dbReference>
<feature type="compositionally biased region" description="Polar residues" evidence="1">
    <location>
        <begin position="315"/>
        <end position="325"/>
    </location>
</feature>
<proteinExistence type="predicted"/>
<feature type="region of interest" description="Disordered" evidence="1">
    <location>
        <begin position="281"/>
        <end position="343"/>
    </location>
</feature>
<evidence type="ECO:0000313" key="3">
    <source>
        <dbReference type="Proteomes" id="UP000266673"/>
    </source>
</evidence>
<reference evidence="2 3" key="1">
    <citation type="submission" date="2018-06" db="EMBL/GenBank/DDBJ databases">
        <title>Comparative genomics reveals the genomic features of Rhizophagus irregularis, R. cerebriforme, R. diaphanum and Gigaspora rosea, and their symbiotic lifestyle signature.</title>
        <authorList>
            <person name="Morin E."/>
            <person name="San Clemente H."/>
            <person name="Chen E.C.H."/>
            <person name="De La Providencia I."/>
            <person name="Hainaut M."/>
            <person name="Kuo A."/>
            <person name="Kohler A."/>
            <person name="Murat C."/>
            <person name="Tang N."/>
            <person name="Roy S."/>
            <person name="Loubradou J."/>
            <person name="Henrissat B."/>
            <person name="Grigoriev I.V."/>
            <person name="Corradi N."/>
            <person name="Roux C."/>
            <person name="Martin F.M."/>
        </authorList>
    </citation>
    <scope>NUCLEOTIDE SEQUENCE [LARGE SCALE GENOMIC DNA]</scope>
    <source>
        <strain evidence="2 3">DAOM 194757</strain>
    </source>
</reference>
<name>A0A397UCS0_9GLOM</name>
<keyword evidence="3" id="KW-1185">Reference proteome</keyword>
<feature type="compositionally biased region" description="Low complexity" evidence="1">
    <location>
        <begin position="299"/>
        <end position="309"/>
    </location>
</feature>
<dbReference type="AlphaFoldDB" id="A0A397UCS0"/>
<organism evidence="2 3">
    <name type="scientific">Gigaspora rosea</name>
    <dbReference type="NCBI Taxonomy" id="44941"/>
    <lineage>
        <taxon>Eukaryota</taxon>
        <taxon>Fungi</taxon>
        <taxon>Fungi incertae sedis</taxon>
        <taxon>Mucoromycota</taxon>
        <taxon>Glomeromycotina</taxon>
        <taxon>Glomeromycetes</taxon>
        <taxon>Diversisporales</taxon>
        <taxon>Gigasporaceae</taxon>
        <taxon>Gigaspora</taxon>
    </lineage>
</organism>
<evidence type="ECO:0000256" key="1">
    <source>
        <dbReference type="SAM" id="MobiDB-lite"/>
    </source>
</evidence>
<accession>A0A397UCS0</accession>
<dbReference type="STRING" id="44941.A0A397UCS0"/>
<comment type="caution">
    <text evidence="2">The sequence shown here is derived from an EMBL/GenBank/DDBJ whole genome shotgun (WGS) entry which is preliminary data.</text>
</comment>
<dbReference type="Proteomes" id="UP000266673">
    <property type="component" value="Unassembled WGS sequence"/>
</dbReference>
<evidence type="ECO:0008006" key="4">
    <source>
        <dbReference type="Google" id="ProtNLM"/>
    </source>
</evidence>
<feature type="region of interest" description="Disordered" evidence="1">
    <location>
        <begin position="240"/>
        <end position="265"/>
    </location>
</feature>
<dbReference type="OrthoDB" id="2443707at2759"/>
<gene>
    <name evidence="2" type="ORF">C2G38_2212812</name>
</gene>
<protein>
    <recommendedName>
        <fullName evidence="4">MULE transposase domain-containing protein</fullName>
    </recommendedName>
</protein>
<evidence type="ECO:0000313" key="2">
    <source>
        <dbReference type="EMBL" id="RIB07994.1"/>
    </source>
</evidence>
<feature type="compositionally biased region" description="Basic residues" evidence="1">
    <location>
        <begin position="281"/>
        <end position="291"/>
    </location>
</feature>
<feature type="compositionally biased region" description="Basic and acidic residues" evidence="1">
    <location>
        <begin position="244"/>
        <end position="256"/>
    </location>
</feature>